<accession>A0A381UR99</accession>
<evidence type="ECO:0000256" key="1">
    <source>
        <dbReference type="SAM" id="MobiDB-lite"/>
    </source>
</evidence>
<dbReference type="AlphaFoldDB" id="A0A381UR99"/>
<dbReference type="SUPFAM" id="SSF51197">
    <property type="entry name" value="Clavaminate synthase-like"/>
    <property type="match status" value="1"/>
</dbReference>
<protein>
    <recommendedName>
        <fullName evidence="3">Phytanoyl-CoA dioxygenase</fullName>
    </recommendedName>
</protein>
<reference evidence="2" key="1">
    <citation type="submission" date="2018-05" db="EMBL/GenBank/DDBJ databases">
        <authorList>
            <person name="Lanie J.A."/>
            <person name="Ng W.-L."/>
            <person name="Kazmierczak K.M."/>
            <person name="Andrzejewski T.M."/>
            <person name="Davidsen T.M."/>
            <person name="Wayne K.J."/>
            <person name="Tettelin H."/>
            <person name="Glass J.I."/>
            <person name="Rusch D."/>
            <person name="Podicherti R."/>
            <person name="Tsui H.-C.T."/>
            <person name="Winkler M.E."/>
        </authorList>
    </citation>
    <scope>NUCLEOTIDE SEQUENCE</scope>
</reference>
<gene>
    <name evidence="2" type="ORF">METZ01_LOCUS83318</name>
</gene>
<proteinExistence type="predicted"/>
<dbReference type="EMBL" id="UINC01006930">
    <property type="protein sequence ID" value="SVA30464.1"/>
    <property type="molecule type" value="Genomic_DNA"/>
</dbReference>
<name>A0A381UR99_9ZZZZ</name>
<sequence>MAMTEEERFRFDLTGFLVRPAILSKTEVEEIFDQIDRVKHKPKSLPPEHRDIPGGPSSVLIDHPQVIDVLHEIIGPDIRLENCGCIWRKKGEAHGGLHGGGPNQGDPIFGYRVHNGRIHAGMVRVIFELTDIAFEDQSTHFIIGSHKANYSMHPDHTSLEKGGRSQFLTSYECPAGSAIFFTENICHAGPEWQKDTPRVAILHAYSHLATHWHRLKTSPAILAGLPREKQAYFRAPWIADFRTSPATHNTTERFINNDEDPIDTNTRP</sequence>
<organism evidence="2">
    <name type="scientific">marine metagenome</name>
    <dbReference type="NCBI Taxonomy" id="408172"/>
    <lineage>
        <taxon>unclassified sequences</taxon>
        <taxon>metagenomes</taxon>
        <taxon>ecological metagenomes</taxon>
    </lineage>
</organism>
<dbReference type="Gene3D" id="2.60.120.620">
    <property type="entry name" value="q2cbj1_9rhob like domain"/>
    <property type="match status" value="1"/>
</dbReference>
<feature type="region of interest" description="Disordered" evidence="1">
    <location>
        <begin position="249"/>
        <end position="268"/>
    </location>
</feature>
<evidence type="ECO:0008006" key="3">
    <source>
        <dbReference type="Google" id="ProtNLM"/>
    </source>
</evidence>
<evidence type="ECO:0000313" key="2">
    <source>
        <dbReference type="EMBL" id="SVA30464.1"/>
    </source>
</evidence>